<dbReference type="Proteomes" id="UP000266677">
    <property type="component" value="Unassembled WGS sequence"/>
</dbReference>
<reference evidence="2 3" key="1">
    <citation type="submission" date="2018-09" db="EMBL/GenBank/DDBJ databases">
        <title>YIM PH21274 draft genome.</title>
        <authorList>
            <person name="Miao C."/>
        </authorList>
    </citation>
    <scope>NUCLEOTIDE SEQUENCE [LARGE SCALE GENOMIC DNA]</scope>
    <source>
        <strain evidence="2 3">YIM PH 21724</strain>
    </source>
</reference>
<evidence type="ECO:0000256" key="1">
    <source>
        <dbReference type="SAM" id="MobiDB-lite"/>
    </source>
</evidence>
<evidence type="ECO:0000313" key="3">
    <source>
        <dbReference type="Proteomes" id="UP000266677"/>
    </source>
</evidence>
<dbReference type="AlphaFoldDB" id="A0A3A4KTK7"/>
<organism evidence="2 3">
    <name type="scientific">Nocardia panacis</name>
    <dbReference type="NCBI Taxonomy" id="2340916"/>
    <lineage>
        <taxon>Bacteria</taxon>
        <taxon>Bacillati</taxon>
        <taxon>Actinomycetota</taxon>
        <taxon>Actinomycetes</taxon>
        <taxon>Mycobacteriales</taxon>
        <taxon>Nocardiaceae</taxon>
        <taxon>Nocardia</taxon>
    </lineage>
</organism>
<comment type="caution">
    <text evidence="2">The sequence shown here is derived from an EMBL/GenBank/DDBJ whole genome shotgun (WGS) entry which is preliminary data.</text>
</comment>
<dbReference type="SUPFAM" id="SSF53474">
    <property type="entry name" value="alpha/beta-Hydrolases"/>
    <property type="match status" value="1"/>
</dbReference>
<dbReference type="InterPro" id="IPR053145">
    <property type="entry name" value="AB_hydrolase_Est10"/>
</dbReference>
<protein>
    <submittedName>
        <fullName evidence="2">DUF3887 domain-containing protein</fullName>
    </submittedName>
</protein>
<proteinExistence type="predicted"/>
<dbReference type="PANTHER" id="PTHR43265">
    <property type="entry name" value="ESTERASE ESTD"/>
    <property type="match status" value="1"/>
</dbReference>
<dbReference type="RefSeq" id="WP_120038694.1">
    <property type="nucleotide sequence ID" value="NZ_QZFU01000013.1"/>
</dbReference>
<dbReference type="OrthoDB" id="9809549at2"/>
<dbReference type="InterPro" id="IPR029058">
    <property type="entry name" value="AB_hydrolase_fold"/>
</dbReference>
<evidence type="ECO:0000313" key="2">
    <source>
        <dbReference type="EMBL" id="RJO78375.1"/>
    </source>
</evidence>
<keyword evidence="3" id="KW-1185">Reference proteome</keyword>
<dbReference type="PANTHER" id="PTHR43265:SF1">
    <property type="entry name" value="ESTERASE ESTD"/>
    <property type="match status" value="1"/>
</dbReference>
<sequence length="406" mass="43598">MTPNAIGTRVAELARTRQFTDIEALFTPELRAAVSAETLAVAWSGEVAKIGEVREVRPAIVEPMGDLTRVSVPVSCERGALTIVVSVDHAGQLNGFRLAPPATSLWTPPRYVDPRAFVERDLDHLPATVTLPRRSGPRPGVVLLSSGPMDRDMTTGPNKPFKDLAQGLATRGAAVLRFDKTARACATMVEEYLPDTIAGIHALQEESGVDRVYVLGHSGGGKAAPRVAAAEPDVAGVIIMAADTVPLGRSAVRTARYLAARGVVDMVDSIAERAARLEDPELSAETTDLLFDWPGSYWLDLRDYDQVATAATLNRPILLLQGGRDYQVTVAEDLPLWRAELVGADVTIRVHDACDHLFFAGSGPSVPSDYLAPQHVDAAVVDDIATWLGLPERGLLAGIRARLARR</sequence>
<feature type="region of interest" description="Disordered" evidence="1">
    <location>
        <begin position="136"/>
        <end position="161"/>
    </location>
</feature>
<dbReference type="EMBL" id="QZFU01000013">
    <property type="protein sequence ID" value="RJO78375.1"/>
    <property type="molecule type" value="Genomic_DNA"/>
</dbReference>
<dbReference type="GO" id="GO:0052689">
    <property type="term" value="F:carboxylic ester hydrolase activity"/>
    <property type="evidence" value="ECO:0007669"/>
    <property type="project" value="TreeGrafter"/>
</dbReference>
<gene>
    <name evidence="2" type="ORF">D5S18_05580</name>
</gene>
<accession>A0A3A4KTK7</accession>
<dbReference type="Gene3D" id="3.10.450.590">
    <property type="match status" value="1"/>
</dbReference>
<dbReference type="Gene3D" id="3.40.50.1820">
    <property type="entry name" value="alpha/beta hydrolase"/>
    <property type="match status" value="1"/>
</dbReference>
<name>A0A3A4KTK7_9NOCA</name>